<dbReference type="InterPro" id="IPR036322">
    <property type="entry name" value="WD40_repeat_dom_sf"/>
</dbReference>
<name>A0ABQ9ZCN8_9CRUS</name>
<evidence type="ECO:0000256" key="2">
    <source>
        <dbReference type="ARBA" id="ARBA00041558"/>
    </source>
</evidence>
<evidence type="ECO:0000256" key="4">
    <source>
        <dbReference type="SAM" id="MobiDB-lite"/>
    </source>
</evidence>
<evidence type="ECO:0000256" key="1">
    <source>
        <dbReference type="ARBA" id="ARBA00038279"/>
    </source>
</evidence>
<dbReference type="Pfam" id="PF00400">
    <property type="entry name" value="WD40"/>
    <property type="match status" value="4"/>
</dbReference>
<feature type="repeat" description="WD" evidence="3">
    <location>
        <begin position="284"/>
        <end position="326"/>
    </location>
</feature>
<dbReference type="Gene3D" id="2.130.10.10">
    <property type="entry name" value="YVTN repeat-like/Quinoprotein amine dehydrogenase"/>
    <property type="match status" value="2"/>
</dbReference>
<evidence type="ECO:0000256" key="3">
    <source>
        <dbReference type="PROSITE-ProRule" id="PRU00221"/>
    </source>
</evidence>
<proteinExistence type="inferred from homology"/>
<feature type="region of interest" description="Disordered" evidence="4">
    <location>
        <begin position="423"/>
        <end position="442"/>
    </location>
</feature>
<comment type="caution">
    <text evidence="5">The sequence shown here is derived from an EMBL/GenBank/DDBJ whole genome shotgun (WGS) entry which is preliminary data.</text>
</comment>
<sequence length="462" mass="51340">MNMESDMIEVSSEIVQGVELFNEDILQKELSENAGALQETLVVQDAELCVIAEPVYYPEYQFDSPWTLVCSAQKEFENTKTQGFLKGCKWSPDGTCLLACADDGLLRLFDLPADLYNSHKKTFQGCSTTELSPSLRIKEGEIIYDYCWHPHMSSWNLETCLLASTAKGSPTHLWDAYKGTLTATYRAYNNVDEVEAANSLCISPDGEKLYCGFDKCVRVFDIQTPGRHCEMRPTKSTDGLSASQSGIISCIAVNAALPSVYAAASYLKTIGLYSEPEGVALCVLEGHRGGVTHLKFSPDGMVLYSGGRKDPEILCWDLRNPGQVLYTMHRTVETNQRIYFDLDPSGHYLISGDTSGCVTIWDTQIGVETSNSESPLLSMKSLPERFRCRVNDDCTNGVSFHPWLPLVATSSGQRHLTCRLNNSVGDSSSDSDIDDEPSRQKLPSRENSVKLWWAYNIDREAL</sequence>
<evidence type="ECO:0000313" key="6">
    <source>
        <dbReference type="Proteomes" id="UP001234178"/>
    </source>
</evidence>
<gene>
    <name evidence="5" type="ORF">OUZ56_019802</name>
</gene>
<dbReference type="InterPro" id="IPR001680">
    <property type="entry name" value="WD40_rpt"/>
</dbReference>
<dbReference type="PROSITE" id="PS50082">
    <property type="entry name" value="WD_REPEATS_2"/>
    <property type="match status" value="1"/>
</dbReference>
<dbReference type="PANTHER" id="PTHR13211">
    <property type="entry name" value="TELOMERASE CAJAL BODY PROTEIN 1"/>
    <property type="match status" value="1"/>
</dbReference>
<dbReference type="InterPro" id="IPR051150">
    <property type="entry name" value="SWT21/TCAB1_mRNA_Telomere"/>
</dbReference>
<comment type="similarity">
    <text evidence="1">Belongs to the TCAB1 family.</text>
</comment>
<keyword evidence="3" id="KW-0853">WD repeat</keyword>
<dbReference type="InterPro" id="IPR015943">
    <property type="entry name" value="WD40/YVTN_repeat-like_dom_sf"/>
</dbReference>
<reference evidence="5 6" key="1">
    <citation type="journal article" date="2023" name="Nucleic Acids Res.">
        <title>The hologenome of Daphnia magna reveals possible DNA methylation and microbiome-mediated evolution of the host genome.</title>
        <authorList>
            <person name="Chaturvedi A."/>
            <person name="Li X."/>
            <person name="Dhandapani V."/>
            <person name="Marshall H."/>
            <person name="Kissane S."/>
            <person name="Cuenca-Cambronero M."/>
            <person name="Asole G."/>
            <person name="Calvet F."/>
            <person name="Ruiz-Romero M."/>
            <person name="Marangio P."/>
            <person name="Guigo R."/>
            <person name="Rago D."/>
            <person name="Mirbahai L."/>
            <person name="Eastwood N."/>
            <person name="Colbourne J.K."/>
            <person name="Zhou J."/>
            <person name="Mallon E."/>
            <person name="Orsini L."/>
        </authorList>
    </citation>
    <scope>NUCLEOTIDE SEQUENCE [LARGE SCALE GENOMIC DNA]</scope>
    <source>
        <strain evidence="5">LRV0_1</strain>
    </source>
</reference>
<evidence type="ECO:0000313" key="5">
    <source>
        <dbReference type="EMBL" id="KAK4010670.1"/>
    </source>
</evidence>
<dbReference type="SUPFAM" id="SSF50978">
    <property type="entry name" value="WD40 repeat-like"/>
    <property type="match status" value="1"/>
</dbReference>
<dbReference type="Proteomes" id="UP001234178">
    <property type="component" value="Unassembled WGS sequence"/>
</dbReference>
<protein>
    <recommendedName>
        <fullName evidence="2">WD repeat-containing protein 79</fullName>
    </recommendedName>
</protein>
<organism evidence="5 6">
    <name type="scientific">Daphnia magna</name>
    <dbReference type="NCBI Taxonomy" id="35525"/>
    <lineage>
        <taxon>Eukaryota</taxon>
        <taxon>Metazoa</taxon>
        <taxon>Ecdysozoa</taxon>
        <taxon>Arthropoda</taxon>
        <taxon>Crustacea</taxon>
        <taxon>Branchiopoda</taxon>
        <taxon>Diplostraca</taxon>
        <taxon>Cladocera</taxon>
        <taxon>Anomopoda</taxon>
        <taxon>Daphniidae</taxon>
        <taxon>Daphnia</taxon>
    </lineage>
</organism>
<dbReference type="PANTHER" id="PTHR13211:SF0">
    <property type="entry name" value="TELOMERASE CAJAL BODY PROTEIN 1"/>
    <property type="match status" value="1"/>
</dbReference>
<keyword evidence="6" id="KW-1185">Reference proteome</keyword>
<accession>A0ABQ9ZCN8</accession>
<dbReference type="SMART" id="SM00320">
    <property type="entry name" value="WD40"/>
    <property type="match status" value="5"/>
</dbReference>
<dbReference type="EMBL" id="JAOYFB010000003">
    <property type="protein sequence ID" value="KAK4010670.1"/>
    <property type="molecule type" value="Genomic_DNA"/>
</dbReference>